<evidence type="ECO:0000313" key="1">
    <source>
        <dbReference type="EMBL" id="KAF0899883.1"/>
    </source>
</evidence>
<evidence type="ECO:0000313" key="2">
    <source>
        <dbReference type="Proteomes" id="UP000479710"/>
    </source>
</evidence>
<accession>A0A6G1CJU2</accession>
<dbReference type="Proteomes" id="UP000479710">
    <property type="component" value="Unassembled WGS sequence"/>
</dbReference>
<gene>
    <name evidence="1" type="ORF">E2562_025125</name>
</gene>
<dbReference type="EMBL" id="SPHZ02000009">
    <property type="protein sequence ID" value="KAF0899883.1"/>
    <property type="molecule type" value="Genomic_DNA"/>
</dbReference>
<reference evidence="1 2" key="1">
    <citation type="submission" date="2019-11" db="EMBL/GenBank/DDBJ databases">
        <title>Whole genome sequence of Oryza granulata.</title>
        <authorList>
            <person name="Li W."/>
        </authorList>
    </citation>
    <scope>NUCLEOTIDE SEQUENCE [LARGE SCALE GENOMIC DNA]</scope>
    <source>
        <strain evidence="2">cv. Menghai</strain>
        <tissue evidence="1">Leaf</tissue>
    </source>
</reference>
<name>A0A6G1CJU2_9ORYZ</name>
<proteinExistence type="predicted"/>
<dbReference type="AlphaFoldDB" id="A0A6G1CJU2"/>
<protein>
    <submittedName>
        <fullName evidence="1">Uncharacterized protein</fullName>
    </submittedName>
</protein>
<organism evidence="1 2">
    <name type="scientific">Oryza meyeriana var. granulata</name>
    <dbReference type="NCBI Taxonomy" id="110450"/>
    <lineage>
        <taxon>Eukaryota</taxon>
        <taxon>Viridiplantae</taxon>
        <taxon>Streptophyta</taxon>
        <taxon>Embryophyta</taxon>
        <taxon>Tracheophyta</taxon>
        <taxon>Spermatophyta</taxon>
        <taxon>Magnoliopsida</taxon>
        <taxon>Liliopsida</taxon>
        <taxon>Poales</taxon>
        <taxon>Poaceae</taxon>
        <taxon>BOP clade</taxon>
        <taxon>Oryzoideae</taxon>
        <taxon>Oryzeae</taxon>
        <taxon>Oryzinae</taxon>
        <taxon>Oryza</taxon>
        <taxon>Oryza meyeriana</taxon>
    </lineage>
</organism>
<feature type="non-terminal residue" evidence="1">
    <location>
        <position position="50"/>
    </location>
</feature>
<comment type="caution">
    <text evidence="1">The sequence shown here is derived from an EMBL/GenBank/DDBJ whole genome shotgun (WGS) entry which is preliminary data.</text>
</comment>
<sequence length="50" mass="5704">MNAGRRRWGCNVGRVLQPLRNLTTGDAWAASSRGRRLLNFPFLVQKIVHL</sequence>
<keyword evidence="2" id="KW-1185">Reference proteome</keyword>